<dbReference type="EMBL" id="JAPTSV010000007">
    <property type="protein sequence ID" value="KAJ1525734.1"/>
    <property type="molecule type" value="Genomic_DNA"/>
</dbReference>
<evidence type="ECO:0000313" key="4">
    <source>
        <dbReference type="Proteomes" id="UP001075354"/>
    </source>
</evidence>
<feature type="chain" id="PRO_5044715975" evidence="1">
    <location>
        <begin position="20"/>
        <end position="72"/>
    </location>
</feature>
<protein>
    <submittedName>
        <fullName evidence="3">Uncharacterized protein</fullName>
    </submittedName>
</protein>
<accession>A0AAV7XPR9</accession>
<keyword evidence="4" id="KW-1185">Reference proteome</keyword>
<dbReference type="Proteomes" id="UP001075354">
    <property type="component" value="Chromosome 7"/>
</dbReference>
<evidence type="ECO:0000313" key="2">
    <source>
        <dbReference type="EMBL" id="KAJ1518823.1"/>
    </source>
</evidence>
<comment type="caution">
    <text evidence="3">The sequence shown here is derived from an EMBL/GenBank/DDBJ whole genome shotgun (WGS) entry which is preliminary data.</text>
</comment>
<gene>
    <name evidence="3" type="ORF">ONE63_008942</name>
    <name evidence="2" type="ORF">ONE63_011564</name>
</gene>
<dbReference type="AlphaFoldDB" id="A0AAV7XPR9"/>
<evidence type="ECO:0000313" key="3">
    <source>
        <dbReference type="EMBL" id="KAJ1525734.1"/>
    </source>
</evidence>
<organism evidence="3 4">
    <name type="scientific">Megalurothrips usitatus</name>
    <name type="common">bean blossom thrips</name>
    <dbReference type="NCBI Taxonomy" id="439358"/>
    <lineage>
        <taxon>Eukaryota</taxon>
        <taxon>Metazoa</taxon>
        <taxon>Ecdysozoa</taxon>
        <taxon>Arthropoda</taxon>
        <taxon>Hexapoda</taxon>
        <taxon>Insecta</taxon>
        <taxon>Pterygota</taxon>
        <taxon>Neoptera</taxon>
        <taxon>Paraneoptera</taxon>
        <taxon>Thysanoptera</taxon>
        <taxon>Terebrantia</taxon>
        <taxon>Thripoidea</taxon>
        <taxon>Thripidae</taxon>
        <taxon>Megalurothrips</taxon>
    </lineage>
</organism>
<feature type="signal peptide" evidence="1">
    <location>
        <begin position="1"/>
        <end position="19"/>
    </location>
</feature>
<evidence type="ECO:0000256" key="1">
    <source>
        <dbReference type="SAM" id="SignalP"/>
    </source>
</evidence>
<name>A0AAV7XPR9_9NEOP</name>
<sequence length="72" mass="7919">MAYPLAQMVIILPFVVLSADEEPSQGPPMTPDPAPRVIVGRTSQGRIYRYKLESWSEGDDLWRRVGDASSGG</sequence>
<reference evidence="3" key="1">
    <citation type="submission" date="2022-12" db="EMBL/GenBank/DDBJ databases">
        <title>Chromosome-level genome assembly of the bean flower thrips Megalurothrips usitatus.</title>
        <authorList>
            <person name="Ma L."/>
            <person name="Liu Q."/>
            <person name="Li H."/>
            <person name="Cai W."/>
        </authorList>
    </citation>
    <scope>NUCLEOTIDE SEQUENCE</scope>
    <source>
        <strain evidence="3">Cailab_2022a</strain>
    </source>
</reference>
<dbReference type="EMBL" id="JAPTSV010000876">
    <property type="protein sequence ID" value="KAJ1518823.1"/>
    <property type="molecule type" value="Genomic_DNA"/>
</dbReference>
<proteinExistence type="predicted"/>
<keyword evidence="1" id="KW-0732">Signal</keyword>